<sequence>MKTKHLMLISGPALSIKEALSQAGFFPDYVHRSTYRVELDSAAGIYIFQVPYEETDGVLALYGEMAFFDGIADSDVPEKIIGDAMDRWLALRARIESGKPRPYSPERGDRKPSSPLRSRPVETAMNGSMVQDFADLRRLGREMDRMKTEQELNEEGLVSDPSQH</sequence>
<protein>
    <submittedName>
        <fullName evidence="2">Uncharacterized protein</fullName>
    </submittedName>
</protein>
<keyword evidence="3" id="KW-1185">Reference proteome</keyword>
<dbReference type="RefSeq" id="WP_204606152.1">
    <property type="nucleotide sequence ID" value="NZ_JBHSED010000020.1"/>
</dbReference>
<proteinExistence type="predicted"/>
<evidence type="ECO:0000313" key="3">
    <source>
        <dbReference type="Proteomes" id="UP001595755"/>
    </source>
</evidence>
<gene>
    <name evidence="2" type="ORF">ACFO1S_12525</name>
</gene>
<accession>A0ABV8SAC0</accession>
<evidence type="ECO:0000313" key="2">
    <source>
        <dbReference type="EMBL" id="MFC4304255.1"/>
    </source>
</evidence>
<feature type="compositionally biased region" description="Basic and acidic residues" evidence="1">
    <location>
        <begin position="134"/>
        <end position="150"/>
    </location>
</feature>
<comment type="caution">
    <text evidence="2">The sequence shown here is derived from an EMBL/GenBank/DDBJ whole genome shotgun (WGS) entry which is preliminary data.</text>
</comment>
<name>A0ABV8SAC0_9BACL</name>
<evidence type="ECO:0000256" key="1">
    <source>
        <dbReference type="SAM" id="MobiDB-lite"/>
    </source>
</evidence>
<reference evidence="3" key="1">
    <citation type="journal article" date="2019" name="Int. J. Syst. Evol. Microbiol.">
        <title>The Global Catalogue of Microorganisms (GCM) 10K type strain sequencing project: providing services to taxonomists for standard genome sequencing and annotation.</title>
        <authorList>
            <consortium name="The Broad Institute Genomics Platform"/>
            <consortium name="The Broad Institute Genome Sequencing Center for Infectious Disease"/>
            <person name="Wu L."/>
            <person name="Ma J."/>
        </authorList>
    </citation>
    <scope>NUCLEOTIDE SEQUENCE [LARGE SCALE GENOMIC DNA]</scope>
    <source>
        <strain evidence="3">CGMCC 4.1641</strain>
    </source>
</reference>
<feature type="region of interest" description="Disordered" evidence="1">
    <location>
        <begin position="98"/>
        <end position="164"/>
    </location>
</feature>
<dbReference type="Proteomes" id="UP001595755">
    <property type="component" value="Unassembled WGS sequence"/>
</dbReference>
<dbReference type="EMBL" id="JBHSED010000020">
    <property type="protein sequence ID" value="MFC4304255.1"/>
    <property type="molecule type" value="Genomic_DNA"/>
</dbReference>
<organism evidence="2 3">
    <name type="scientific">Cohnella boryungensis</name>
    <dbReference type="NCBI Taxonomy" id="768479"/>
    <lineage>
        <taxon>Bacteria</taxon>
        <taxon>Bacillati</taxon>
        <taxon>Bacillota</taxon>
        <taxon>Bacilli</taxon>
        <taxon>Bacillales</taxon>
        <taxon>Paenibacillaceae</taxon>
        <taxon>Cohnella</taxon>
    </lineage>
</organism>
<feature type="compositionally biased region" description="Basic and acidic residues" evidence="1">
    <location>
        <begin position="98"/>
        <end position="112"/>
    </location>
</feature>